<keyword evidence="3" id="KW-1003">Cell membrane</keyword>
<evidence type="ECO:0000256" key="8">
    <source>
        <dbReference type="ARBA" id="ARBA00022989"/>
    </source>
</evidence>
<keyword evidence="4" id="KW-0109">Calcium transport</keyword>
<feature type="compositionally biased region" description="Polar residues" evidence="12">
    <location>
        <begin position="46"/>
        <end position="62"/>
    </location>
</feature>
<evidence type="ECO:0000313" key="16">
    <source>
        <dbReference type="EMBL" id="KAG8182748.1"/>
    </source>
</evidence>
<feature type="transmembrane region" description="Helical" evidence="13">
    <location>
        <begin position="889"/>
        <end position="911"/>
    </location>
</feature>
<dbReference type="InterPro" id="IPR050927">
    <property type="entry name" value="TRPM"/>
</dbReference>
<evidence type="ECO:0000259" key="15">
    <source>
        <dbReference type="Pfam" id="PF25508"/>
    </source>
</evidence>
<keyword evidence="7" id="KW-0106">Calcium</keyword>
<keyword evidence="8 13" id="KW-1133">Transmembrane helix</keyword>
<accession>A0AAV6UG75</accession>
<evidence type="ECO:0000256" key="7">
    <source>
        <dbReference type="ARBA" id="ARBA00022837"/>
    </source>
</evidence>
<comment type="subcellular location">
    <subcellularLocation>
        <location evidence="1">Cell membrane</location>
        <topology evidence="1">Multi-pass membrane protein</topology>
    </subcellularLocation>
</comment>
<dbReference type="Pfam" id="PF25508">
    <property type="entry name" value="TRPM2"/>
    <property type="match status" value="1"/>
</dbReference>
<keyword evidence="5" id="KW-0107">Calcium channel</keyword>
<feature type="domain" description="TRPM SLOG" evidence="14">
    <location>
        <begin position="90"/>
        <end position="393"/>
    </location>
</feature>
<keyword evidence="10 13" id="KW-0472">Membrane</keyword>
<evidence type="ECO:0000256" key="3">
    <source>
        <dbReference type="ARBA" id="ARBA00022475"/>
    </source>
</evidence>
<keyword evidence="17" id="KW-1185">Reference proteome</keyword>
<evidence type="ECO:0000313" key="17">
    <source>
        <dbReference type="Proteomes" id="UP000827092"/>
    </source>
</evidence>
<dbReference type="InterPro" id="IPR041491">
    <property type="entry name" value="TRPM_SLOG"/>
</dbReference>
<evidence type="ECO:0000256" key="4">
    <source>
        <dbReference type="ARBA" id="ARBA00022568"/>
    </source>
</evidence>
<evidence type="ECO:0000256" key="2">
    <source>
        <dbReference type="ARBA" id="ARBA00022448"/>
    </source>
</evidence>
<dbReference type="SUPFAM" id="SSF55811">
    <property type="entry name" value="Nudix"/>
    <property type="match status" value="1"/>
</dbReference>
<proteinExistence type="predicted"/>
<evidence type="ECO:0000256" key="9">
    <source>
        <dbReference type="ARBA" id="ARBA00023065"/>
    </source>
</evidence>
<dbReference type="Pfam" id="PF18139">
    <property type="entry name" value="LSDAT_euk"/>
    <property type="match status" value="1"/>
</dbReference>
<feature type="transmembrane region" description="Helical" evidence="13">
    <location>
        <begin position="829"/>
        <end position="850"/>
    </location>
</feature>
<dbReference type="PANTHER" id="PTHR13800">
    <property type="entry name" value="TRANSIENT RECEPTOR POTENTIAL CATION CHANNEL, SUBFAMILY M, MEMBER 6"/>
    <property type="match status" value="1"/>
</dbReference>
<evidence type="ECO:0000256" key="10">
    <source>
        <dbReference type="ARBA" id="ARBA00023136"/>
    </source>
</evidence>
<evidence type="ECO:0000259" key="14">
    <source>
        <dbReference type="Pfam" id="PF18139"/>
    </source>
</evidence>
<evidence type="ECO:0000256" key="11">
    <source>
        <dbReference type="ARBA" id="ARBA00023303"/>
    </source>
</evidence>
<evidence type="ECO:0000256" key="5">
    <source>
        <dbReference type="ARBA" id="ARBA00022673"/>
    </source>
</evidence>
<name>A0AAV6UG75_9ARAC</name>
<dbReference type="InterPro" id="IPR015797">
    <property type="entry name" value="NUDIX_hydrolase-like_dom_sf"/>
</dbReference>
<keyword evidence="9" id="KW-0406">Ion transport</keyword>
<dbReference type="InterPro" id="IPR057366">
    <property type="entry name" value="TRPM-like"/>
</dbReference>
<gene>
    <name evidence="16" type="ORF">JTE90_023388</name>
</gene>
<dbReference type="GO" id="GO:0005886">
    <property type="term" value="C:plasma membrane"/>
    <property type="evidence" value="ECO:0007669"/>
    <property type="project" value="UniProtKB-SubCell"/>
</dbReference>
<dbReference type="GO" id="GO:0005262">
    <property type="term" value="F:calcium channel activity"/>
    <property type="evidence" value="ECO:0007669"/>
    <property type="project" value="UniProtKB-KW"/>
</dbReference>
<keyword evidence="2" id="KW-0813">Transport</keyword>
<organism evidence="16 17">
    <name type="scientific">Oedothorax gibbosus</name>
    <dbReference type="NCBI Taxonomy" id="931172"/>
    <lineage>
        <taxon>Eukaryota</taxon>
        <taxon>Metazoa</taxon>
        <taxon>Ecdysozoa</taxon>
        <taxon>Arthropoda</taxon>
        <taxon>Chelicerata</taxon>
        <taxon>Arachnida</taxon>
        <taxon>Araneae</taxon>
        <taxon>Araneomorphae</taxon>
        <taxon>Entelegynae</taxon>
        <taxon>Araneoidea</taxon>
        <taxon>Linyphiidae</taxon>
        <taxon>Erigoninae</taxon>
        <taxon>Oedothorax</taxon>
    </lineage>
</organism>
<reference evidence="16 17" key="1">
    <citation type="journal article" date="2022" name="Nat. Ecol. Evol.">
        <title>A masculinizing supergene underlies an exaggerated male reproductive morph in a spider.</title>
        <authorList>
            <person name="Hendrickx F."/>
            <person name="De Corte Z."/>
            <person name="Sonet G."/>
            <person name="Van Belleghem S.M."/>
            <person name="Kostlbacher S."/>
            <person name="Vangestel C."/>
        </authorList>
    </citation>
    <scope>NUCLEOTIDE SEQUENCE [LARGE SCALE GENOMIC DNA]</scope>
    <source>
        <strain evidence="16">W744_W776</strain>
    </source>
</reference>
<comment type="caution">
    <text evidence="16">The sequence shown here is derived from an EMBL/GenBank/DDBJ whole genome shotgun (WGS) entry which is preliminary data.</text>
</comment>
<feature type="transmembrane region" description="Helical" evidence="13">
    <location>
        <begin position="931"/>
        <end position="952"/>
    </location>
</feature>
<dbReference type="Pfam" id="PF25969">
    <property type="entry name" value="NUDT9_N"/>
    <property type="match status" value="1"/>
</dbReference>
<sequence length="1587" mass="183496">MSSKAKVQQQNYKGRKQSVISNIIRGLTGSKVSPIKQKEGRLPSDANATSLKRNPSNAFSVSSKHDKPSHLSDGDIFFWKNFGYDQGGHPYLKVGHDANMEDTGHVLTQKWKLGTPRIVLVVMSNVAPLTQWTNTRQIQSFQKGLISATNTTEMWILTNGVNVGVSKIIGDAVHEELQRRNSKVHFHSKGQDRVTQDPNSKIVLVGVAREDLLNHADSFENHRVEIENEGNKIDEQKYDLNPDHSHFLIVRDGTINKTGINYFLLRLQHYLASALEQPRKSASNYRINRCSLGIMEIPVVAVLFQGGYDCARLALDHLKRHLPLVVMKGSGGLADILGFAYTEIAQRPQGVADAEFCENYLKPELSRKITEKFPKLRDNSMSRNIFRDRIMDCVRFAKQNEQVYLTVLNIYEHSCNLENLGNHLLRSLFKSQKIDNTNWHAQMHKDLYLTLDWNSPHVAMSEVFLMDPSNKFKIEKDVFDEAIHRPQRESFVDLFLKQGFQIHKYLTPKRLLMLFKRVRHQEFFQTVCWEGALGYGPLSNINKDFIETDLNWLIEKTTSLENFVQAQELSLNAMGMYYSEPVAAERKARVLLSFWATFTNRFVLAKTLWKHSDQPIHLALVLSMMSERLSVYVNDTTLKAEVQESSREFAEIATSLLDSCYTDTPSRAFDVLNEESPNWAYNTAVDIAAEGHNKRFLSHICCQKWLTKEFFGKIKVRDLTWGVFTVPTSIKVLLCAFLIFPMYAWTIFQTKESITIEEDFDVVDMDSEDERDDTTLIDDPKTTISKPKERKSRWKGVRDWNPTFSRYVIHHPPLWRMVYLMWSAPITKFWTFQVFYVVYLALFSIAVLWPSCGNRTLDLVVCCWTSLLALESVHPAVRMRKKYKAKAFVLKVLEIIIMFIFVVLYLIGRVLPLNLLDPFSTRVILCLGLLYFYYRIIAIYLPISPTLGPLLYRVKLMYYSLFSTYVKRSTEILVLSIINFMRMTILVIISGGIVMHAVTYPDYPFNLELFRRTFHKAWFSLFMTPISDLDRDDEECIPDITWTIHGYTSDSENFSECKAGEYSDIDCANIGFWAYVFNIQYFVLLKLILMTLLYALFSATASKLSVESDAIWKFQRYHLVVDFSNRLRLPAPLNIISYILILVEFCKWLLCCGWCKENSSDSPKTDNDNHPNRDYAYWKQLAQEYESVQQSKELERSGVLEKQMDMIRSLMEDFVYHKQMMQSLKSSVRELERLMNYSQVHLENIRHLANRESSVVSTWEMTDHTCHSLPSVMNILSRRSPYPGKAVQRFPVPDKYVPWDVMWIAYDPVAFTQQRPDFPMLMQSHVDEDILLLREKHGPHQALPVYAWNSVSINPTGIGLDRQSWILGKDGSPLIYKLDSEGVPQNPMGRTGLRGRGSLPRWGPNHYIHVIITRFQKARDNFLSTKGLEFVVLWTDKRFHLSIPGGFVAGEHRYEVIKALFKNQFTGNTLWTESNSVIKFFKECVVPKKELSESSESFKSVVDSEENLKVSCEVVMRGYMDDPWNTDQAWKEVELWHVHFDTTENVSEQLQTSMGWRLITEDAFFKLPAGQAVLLQDIARKMKATIL</sequence>
<keyword evidence="6 13" id="KW-0812">Transmembrane</keyword>
<evidence type="ECO:0000256" key="13">
    <source>
        <dbReference type="SAM" id="Phobius"/>
    </source>
</evidence>
<feature type="domain" description="TRPM-like" evidence="15">
    <location>
        <begin position="488"/>
        <end position="699"/>
    </location>
</feature>
<dbReference type="EMBL" id="JAFNEN010000449">
    <property type="protein sequence ID" value="KAG8182748.1"/>
    <property type="molecule type" value="Genomic_DNA"/>
</dbReference>
<feature type="transmembrane region" description="Helical" evidence="13">
    <location>
        <begin position="972"/>
        <end position="998"/>
    </location>
</feature>
<evidence type="ECO:0000256" key="6">
    <source>
        <dbReference type="ARBA" id="ARBA00022692"/>
    </source>
</evidence>
<evidence type="ECO:0000256" key="12">
    <source>
        <dbReference type="SAM" id="MobiDB-lite"/>
    </source>
</evidence>
<feature type="region of interest" description="Disordered" evidence="12">
    <location>
        <begin position="31"/>
        <end position="69"/>
    </location>
</feature>
<keyword evidence="11" id="KW-0407">Ion channel</keyword>
<dbReference type="PANTHER" id="PTHR13800:SF1">
    <property type="entry name" value="TRANSIENT RECEPTOR POTENTIAL CATION CHANNEL TRPM"/>
    <property type="match status" value="1"/>
</dbReference>
<protein>
    <submittedName>
        <fullName evidence="16">Uncharacterized protein</fullName>
    </submittedName>
</protein>
<dbReference type="Proteomes" id="UP000827092">
    <property type="component" value="Unassembled WGS sequence"/>
</dbReference>
<dbReference type="Gene3D" id="3.90.79.10">
    <property type="entry name" value="Nucleoside Triphosphate Pyrophosphohydrolase"/>
    <property type="match status" value="1"/>
</dbReference>
<evidence type="ECO:0000256" key="1">
    <source>
        <dbReference type="ARBA" id="ARBA00004651"/>
    </source>
</evidence>